<organism evidence="3 4">
    <name type="scientific">Cirrhinus mrigala</name>
    <name type="common">Mrigala</name>
    <dbReference type="NCBI Taxonomy" id="683832"/>
    <lineage>
        <taxon>Eukaryota</taxon>
        <taxon>Metazoa</taxon>
        <taxon>Chordata</taxon>
        <taxon>Craniata</taxon>
        <taxon>Vertebrata</taxon>
        <taxon>Euteleostomi</taxon>
        <taxon>Actinopterygii</taxon>
        <taxon>Neopterygii</taxon>
        <taxon>Teleostei</taxon>
        <taxon>Ostariophysi</taxon>
        <taxon>Cypriniformes</taxon>
        <taxon>Cyprinidae</taxon>
        <taxon>Labeoninae</taxon>
        <taxon>Labeonini</taxon>
        <taxon>Cirrhinus</taxon>
    </lineage>
</organism>
<evidence type="ECO:0000256" key="1">
    <source>
        <dbReference type="SAM" id="MobiDB-lite"/>
    </source>
</evidence>
<reference evidence="3 4" key="1">
    <citation type="submission" date="2024-05" db="EMBL/GenBank/DDBJ databases">
        <title>Genome sequencing and assembly of Indian major carp, Cirrhinus mrigala (Hamilton, 1822).</title>
        <authorList>
            <person name="Mohindra V."/>
            <person name="Chowdhury L.M."/>
            <person name="Lal K."/>
            <person name="Jena J.K."/>
        </authorList>
    </citation>
    <scope>NUCLEOTIDE SEQUENCE [LARGE SCALE GENOMIC DNA]</scope>
    <source>
        <strain evidence="3">CM1030</strain>
        <tissue evidence="3">Blood</tissue>
    </source>
</reference>
<feature type="chain" id="PRO_5044867709" evidence="2">
    <location>
        <begin position="24"/>
        <end position="178"/>
    </location>
</feature>
<gene>
    <name evidence="3" type="ORF">M9458_057105</name>
</gene>
<protein>
    <submittedName>
        <fullName evidence="3">Uncharacterized protein</fullName>
    </submittedName>
</protein>
<evidence type="ECO:0000256" key="2">
    <source>
        <dbReference type="SAM" id="SignalP"/>
    </source>
</evidence>
<keyword evidence="2" id="KW-0732">Signal</keyword>
<feature type="region of interest" description="Disordered" evidence="1">
    <location>
        <begin position="16"/>
        <end position="85"/>
    </location>
</feature>
<feature type="region of interest" description="Disordered" evidence="1">
    <location>
        <begin position="98"/>
        <end position="134"/>
    </location>
</feature>
<dbReference type="EMBL" id="JAMKFB020000736">
    <property type="protein sequence ID" value="KAL0147599.1"/>
    <property type="molecule type" value="Genomic_DNA"/>
</dbReference>
<evidence type="ECO:0000313" key="3">
    <source>
        <dbReference type="EMBL" id="KAL0147599.1"/>
    </source>
</evidence>
<comment type="caution">
    <text evidence="3">The sequence shown here is derived from an EMBL/GenBank/DDBJ whole genome shotgun (WGS) entry which is preliminary data.</text>
</comment>
<dbReference type="AlphaFoldDB" id="A0ABD0MBV4"/>
<accession>A0ABD0MBV4</accession>
<evidence type="ECO:0000313" key="4">
    <source>
        <dbReference type="Proteomes" id="UP001529510"/>
    </source>
</evidence>
<feature type="compositionally biased region" description="Polar residues" evidence="1">
    <location>
        <begin position="16"/>
        <end position="26"/>
    </location>
</feature>
<feature type="non-terminal residue" evidence="3">
    <location>
        <position position="178"/>
    </location>
</feature>
<sequence length="178" mass="18406">MGSWVLSLSLLVTQGTLLRPSSSTPAASRKNKKKEKTGSPSGVELIAVGRTGTQLVSGAQVRLSPSEPPCTDPVQDQGGRGAGSAGCAVLAHPDLVCRPHAPRDSPSLEDPLEEGPSFSGDGHNLAPASRSVEPACVASGRDTVDLSGLPQAVIETITQSRAPSTRQAYALRWGLFVD</sequence>
<feature type="signal peptide" evidence="2">
    <location>
        <begin position="1"/>
        <end position="23"/>
    </location>
</feature>
<dbReference type="Proteomes" id="UP001529510">
    <property type="component" value="Unassembled WGS sequence"/>
</dbReference>
<proteinExistence type="predicted"/>
<keyword evidence="4" id="KW-1185">Reference proteome</keyword>
<name>A0ABD0MBV4_CIRMR</name>